<reference evidence="1 2" key="1">
    <citation type="submission" date="2021-12" db="EMBL/GenBank/DDBJ databases">
        <title>Genome sequencing of bacteria with rrn-lacking chromosome and rrn-plasmid.</title>
        <authorList>
            <person name="Anda M."/>
            <person name="Iwasaki W."/>
        </authorList>
    </citation>
    <scope>NUCLEOTIDE SEQUENCE [LARGE SCALE GENOMIC DNA]</scope>
    <source>
        <strain evidence="1 2">NBRC 15940</strain>
    </source>
</reference>
<accession>A0AAN4W0X0</accession>
<name>A0AAN4W0X0_9BACT</name>
<dbReference type="Proteomes" id="UP001310022">
    <property type="component" value="Unassembled WGS sequence"/>
</dbReference>
<evidence type="ECO:0000313" key="2">
    <source>
        <dbReference type="Proteomes" id="UP001310022"/>
    </source>
</evidence>
<evidence type="ECO:0000313" key="1">
    <source>
        <dbReference type="EMBL" id="GJM63674.1"/>
    </source>
</evidence>
<comment type="caution">
    <text evidence="1">The sequence shown here is derived from an EMBL/GenBank/DDBJ whole genome shotgun (WGS) entry which is preliminary data.</text>
</comment>
<proteinExistence type="predicted"/>
<sequence>MSVKILITVIFSLFIANTGFTQIFNLREVKISNLYMDDEIDPLWMGPVLSAHLSIHNNTQDTLILGYFENITIHCNFTTDDQEATSVFYYDYLDINNEYFLLPNEYKTMYLYSNIIYPDVEFNVSYFKKMEEVSKTLSFFAILEKDTIEIINKNKIIIQH</sequence>
<gene>
    <name evidence="1" type="ORF">PEDI_42260</name>
</gene>
<dbReference type="AlphaFoldDB" id="A0AAN4W0X0"/>
<dbReference type="EMBL" id="BQKE01000003">
    <property type="protein sequence ID" value="GJM63674.1"/>
    <property type="molecule type" value="Genomic_DNA"/>
</dbReference>
<keyword evidence="2" id="KW-1185">Reference proteome</keyword>
<protein>
    <submittedName>
        <fullName evidence="1">Uncharacterized protein</fullName>
    </submittedName>
</protein>
<organism evidence="1 2">
    <name type="scientific">Persicobacter diffluens</name>
    <dbReference type="NCBI Taxonomy" id="981"/>
    <lineage>
        <taxon>Bacteria</taxon>
        <taxon>Pseudomonadati</taxon>
        <taxon>Bacteroidota</taxon>
        <taxon>Cytophagia</taxon>
        <taxon>Cytophagales</taxon>
        <taxon>Persicobacteraceae</taxon>
        <taxon>Persicobacter</taxon>
    </lineage>
</organism>